<proteinExistence type="predicted"/>
<dbReference type="RefSeq" id="WP_176070477.1">
    <property type="nucleotide sequence ID" value="NZ_JABWMJ010000008.1"/>
</dbReference>
<dbReference type="AlphaFoldDB" id="A0A7Y6NQU4"/>
<gene>
    <name evidence="2" type="ORF">HQN59_17920</name>
</gene>
<organism evidence="2 3">
    <name type="scientific">Piscinibacter koreensis</name>
    <dbReference type="NCBI Taxonomy" id="2742824"/>
    <lineage>
        <taxon>Bacteria</taxon>
        <taxon>Pseudomonadati</taxon>
        <taxon>Pseudomonadota</taxon>
        <taxon>Betaproteobacteria</taxon>
        <taxon>Burkholderiales</taxon>
        <taxon>Sphaerotilaceae</taxon>
        <taxon>Piscinibacter</taxon>
    </lineage>
</organism>
<protein>
    <recommendedName>
        <fullName evidence="4">AlpA family phage regulatory protein</fullName>
    </recommendedName>
</protein>
<accession>A0A7Y6NQU4</accession>
<feature type="region of interest" description="Disordered" evidence="1">
    <location>
        <begin position="1"/>
        <end position="28"/>
    </location>
</feature>
<dbReference type="EMBL" id="JABWMJ010000008">
    <property type="protein sequence ID" value="NUZ07647.1"/>
    <property type="molecule type" value="Genomic_DNA"/>
</dbReference>
<comment type="caution">
    <text evidence="2">The sequence shown here is derived from an EMBL/GenBank/DDBJ whole genome shotgun (WGS) entry which is preliminary data.</text>
</comment>
<sequence>MLQQQATGRHEVRQLPQGGSAGSRALSASASPAPILLNDVQAALALGVSVRRFHTLRHEAWFPKPIVLGPRLLRWPRAELEAAVAAMPRQNEAKPEPAQLLRSRVERAKKTGRLS</sequence>
<reference evidence="2 3" key="1">
    <citation type="submission" date="2020-06" db="EMBL/GenBank/DDBJ databases">
        <title>Schlegella sp. ID0723 isolated from air conditioner.</title>
        <authorList>
            <person name="Kim D.Y."/>
            <person name="Kim D.-U."/>
        </authorList>
    </citation>
    <scope>NUCLEOTIDE SEQUENCE [LARGE SCALE GENOMIC DNA]</scope>
    <source>
        <strain evidence="2 3">ID0723</strain>
    </source>
</reference>
<name>A0A7Y6NQU4_9BURK</name>
<evidence type="ECO:0000256" key="1">
    <source>
        <dbReference type="SAM" id="MobiDB-lite"/>
    </source>
</evidence>
<evidence type="ECO:0008006" key="4">
    <source>
        <dbReference type="Google" id="ProtNLM"/>
    </source>
</evidence>
<keyword evidence="3" id="KW-1185">Reference proteome</keyword>
<evidence type="ECO:0000313" key="2">
    <source>
        <dbReference type="EMBL" id="NUZ07647.1"/>
    </source>
</evidence>
<evidence type="ECO:0000313" key="3">
    <source>
        <dbReference type="Proteomes" id="UP000529637"/>
    </source>
</evidence>
<dbReference type="Proteomes" id="UP000529637">
    <property type="component" value="Unassembled WGS sequence"/>
</dbReference>